<dbReference type="NCBIfam" id="NF047421">
    <property type="entry name" value="YfmH_fam"/>
    <property type="match status" value="1"/>
</dbReference>
<dbReference type="Pfam" id="PF05193">
    <property type="entry name" value="Peptidase_M16_C"/>
    <property type="match status" value="1"/>
</dbReference>
<keyword evidence="5" id="KW-1185">Reference proteome</keyword>
<dbReference type="PANTHER" id="PTHR11851">
    <property type="entry name" value="METALLOPROTEASE"/>
    <property type="match status" value="1"/>
</dbReference>
<dbReference type="InterPro" id="IPR011765">
    <property type="entry name" value="Pept_M16_N"/>
</dbReference>
<dbReference type="KEGG" id="lbe:MOO44_08015"/>
<evidence type="ECO:0000259" key="2">
    <source>
        <dbReference type="Pfam" id="PF00675"/>
    </source>
</evidence>
<reference evidence="4" key="1">
    <citation type="journal article" date="2022" name="Int. J. Syst. Evol. Microbiol.">
        <title>Apilactobacillus apisilvae sp. nov., Nicolia spurrieriana gen. nov. sp. nov., Bombilactobacillus folatiphilus sp. nov. and Bombilactobacillus thymidiniphilus sp. nov., four new lactic acid bacterial isolates from stingless bees Tetragonula carbonaria and Austroplebeia australis.</title>
        <authorList>
            <person name="Oliphant S.A."/>
            <person name="Watson-Haigh N.S."/>
            <person name="Sumby K.M."/>
            <person name="Gardner J."/>
            <person name="Groom S."/>
            <person name="Jiranek V."/>
        </authorList>
    </citation>
    <scope>NUCLEOTIDE SEQUENCE</scope>
    <source>
        <strain evidence="4">SGEP1_A5</strain>
    </source>
</reference>
<dbReference type="Gene3D" id="3.30.830.10">
    <property type="entry name" value="Metalloenzyme, LuxS/M16 peptidase-like"/>
    <property type="match status" value="2"/>
</dbReference>
<evidence type="ECO:0000256" key="1">
    <source>
        <dbReference type="SAM" id="Coils"/>
    </source>
</evidence>
<accession>A0A976X594</accession>
<evidence type="ECO:0000313" key="5">
    <source>
        <dbReference type="Proteomes" id="UP000831181"/>
    </source>
</evidence>
<feature type="domain" description="Peptidase M16 C-terminal" evidence="3">
    <location>
        <begin position="183"/>
        <end position="354"/>
    </location>
</feature>
<evidence type="ECO:0000259" key="3">
    <source>
        <dbReference type="Pfam" id="PF05193"/>
    </source>
</evidence>
<dbReference type="InterPro" id="IPR050361">
    <property type="entry name" value="MPP/UQCRC_Complex"/>
</dbReference>
<protein>
    <submittedName>
        <fullName evidence="4">Insulinase family protein</fullName>
    </submittedName>
</protein>
<dbReference type="AlphaFoldDB" id="A0A976X594"/>
<organism evidence="4 5">
    <name type="scientific">Nicoliella spurrieriana</name>
    <dbReference type="NCBI Taxonomy" id="2925830"/>
    <lineage>
        <taxon>Bacteria</taxon>
        <taxon>Bacillati</taxon>
        <taxon>Bacillota</taxon>
        <taxon>Bacilli</taxon>
        <taxon>Lactobacillales</taxon>
        <taxon>Lactobacillaceae</taxon>
        <taxon>Nicoliella</taxon>
    </lineage>
</organism>
<feature type="domain" description="Peptidase M16 N-terminal" evidence="2">
    <location>
        <begin position="65"/>
        <end position="174"/>
    </location>
</feature>
<dbReference type="PANTHER" id="PTHR11851:SF134">
    <property type="entry name" value="ZINC-DEPENDENT PROTEASE"/>
    <property type="match status" value="1"/>
</dbReference>
<evidence type="ECO:0000313" key="4">
    <source>
        <dbReference type="EMBL" id="UQS86803.1"/>
    </source>
</evidence>
<gene>
    <name evidence="4" type="ORF">MOO44_08015</name>
</gene>
<name>A0A976X594_9LACO</name>
<keyword evidence="1" id="KW-0175">Coiled coil</keyword>
<dbReference type="Proteomes" id="UP000831181">
    <property type="component" value="Chromosome"/>
</dbReference>
<feature type="coiled-coil region" evidence="1">
    <location>
        <begin position="338"/>
        <end position="365"/>
    </location>
</feature>
<dbReference type="SUPFAM" id="SSF63411">
    <property type="entry name" value="LuxS/MPP-like metallohydrolase"/>
    <property type="match status" value="2"/>
</dbReference>
<proteinExistence type="predicted"/>
<dbReference type="EMBL" id="CP093361">
    <property type="protein sequence ID" value="UQS86803.1"/>
    <property type="molecule type" value="Genomic_DNA"/>
</dbReference>
<dbReference type="InterPro" id="IPR007863">
    <property type="entry name" value="Peptidase_M16_C"/>
</dbReference>
<dbReference type="GO" id="GO:0046872">
    <property type="term" value="F:metal ion binding"/>
    <property type="evidence" value="ECO:0007669"/>
    <property type="project" value="InterPro"/>
</dbReference>
<sequence length="428" mass="48614">MTVNKKEYSIYGDNVYSKRMANGLLVMVVAKPEYYRTYATLGVDYGSIDNQFVNPNTGEVVTLPAGIAHFLEHKMFDKNGYDAFDLFTKYGSNANAYTSFTNTNYLFTTTNHVMENLKILLDFVQEPYFTPEKVEKEKGIIGQEIQMYDDDPNSRIFFQTIRNLYPDFPLNKDIAGSIESIAKITADDLNLAYQVFYQPSNMTLKVVGNVDPDEVFQFVEDDQAAKQFAAPVKIERVFPKQAPYDFTTSHHETLKLSRPKVAIGLKGIAKLPNGPSEAKRELTMSLLLNLFFSENSQVYSELYDEGILDDSFSFELDCEREFYFAFLAGDTNHPQQFIERILDVMKTAVNKIDELANDFALIKREKIGQRVLMMNSLEAIAIRLGSPLDDFTNLYDEVDIINSIELADLKAVAGQLFDLKAVTTNVFD</sequence>
<dbReference type="Pfam" id="PF00675">
    <property type="entry name" value="Peptidase_M16"/>
    <property type="match status" value="1"/>
</dbReference>
<dbReference type="RefSeq" id="WP_260116606.1">
    <property type="nucleotide sequence ID" value="NZ_CP093361.1"/>
</dbReference>
<dbReference type="InterPro" id="IPR011249">
    <property type="entry name" value="Metalloenz_LuxS/M16"/>
</dbReference>